<reference evidence="4 5" key="1">
    <citation type="submission" date="2017-05" db="EMBL/GenBank/DDBJ databases">
        <title>Genome sequence of Acetobacter pasteurianus subsp. pasteurianus strain SRCM101342.</title>
        <authorList>
            <person name="Cho S.H."/>
        </authorList>
    </citation>
    <scope>NUCLEOTIDE SEQUENCE [LARGE SCALE GENOMIC DNA]</scope>
    <source>
        <strain evidence="4 5">SRCM101342</strain>
        <plasmid evidence="5">pap1342-3</plasmid>
    </source>
</reference>
<gene>
    <name evidence="4" type="ORF">S1001342_03149</name>
</gene>
<keyword evidence="1" id="KW-0547">Nucleotide-binding</keyword>
<dbReference type="InterPro" id="IPR027417">
    <property type="entry name" value="P-loop_NTPase"/>
</dbReference>
<sequence length="317" mass="34514">MQSLPGLDELFERRQTYPDFEPQERLARLVGLDDQKSRLSKILGLLVNPQGLERWAENFVKGDARPMLDAVLRRPPLVVLAGDVGSGKTELAETIGDKVARQEGIEITLYPLSLATRGQGRVGEMTQLLSAAFEHTVQAATRLKASGKAKGGIILLVDEADALAQSREAAQMHHEDRAGVNAFIRGIDRLANLRLPAAVIMCTNRLNALDPAVRRRAADVMTFARPNDEQRFHILSMRLGGFGFTQAQIQDLAIATGATQGTPGFTFSDITQRLLPAIALDAYPDRPIEASRAILIAKGMTATPPFRDEVQTSGGLK</sequence>
<geneLocation type="plasmid" evidence="5">
    <name>pap1342-3</name>
</geneLocation>
<feature type="domain" description="AAA+ ATPase" evidence="3">
    <location>
        <begin position="74"/>
        <end position="228"/>
    </location>
</feature>
<dbReference type="GO" id="GO:0016887">
    <property type="term" value="F:ATP hydrolysis activity"/>
    <property type="evidence" value="ECO:0007669"/>
    <property type="project" value="InterPro"/>
</dbReference>
<keyword evidence="4" id="KW-0614">Plasmid</keyword>
<keyword evidence="2" id="KW-0067">ATP-binding</keyword>
<evidence type="ECO:0000313" key="5">
    <source>
        <dbReference type="Proteomes" id="UP000196205"/>
    </source>
</evidence>
<dbReference type="PANTHER" id="PTHR23077">
    <property type="entry name" value="AAA-FAMILY ATPASE"/>
    <property type="match status" value="1"/>
</dbReference>
<evidence type="ECO:0000259" key="3">
    <source>
        <dbReference type="SMART" id="SM00382"/>
    </source>
</evidence>
<dbReference type="PANTHER" id="PTHR23077:SF171">
    <property type="entry name" value="NUCLEAR VALOSIN-CONTAINING PROTEIN-LIKE"/>
    <property type="match status" value="1"/>
</dbReference>
<protein>
    <recommendedName>
        <fullName evidence="3">AAA+ ATPase domain-containing protein</fullName>
    </recommendedName>
</protein>
<dbReference type="Proteomes" id="UP000196205">
    <property type="component" value="Plasmid pAP1342-3"/>
</dbReference>
<dbReference type="InterPro" id="IPR050168">
    <property type="entry name" value="AAA_ATPase_domain"/>
</dbReference>
<organism evidence="4 5">
    <name type="scientific">Acetobacter pasteurianus subsp. pasteurianus</name>
    <dbReference type="NCBI Taxonomy" id="481145"/>
    <lineage>
        <taxon>Bacteria</taxon>
        <taxon>Pseudomonadati</taxon>
        <taxon>Pseudomonadota</taxon>
        <taxon>Alphaproteobacteria</taxon>
        <taxon>Acetobacterales</taxon>
        <taxon>Acetobacteraceae</taxon>
        <taxon>Acetobacter</taxon>
    </lineage>
</organism>
<dbReference type="RefSeq" id="WP_087652340.1">
    <property type="nucleotide sequence ID" value="NZ_CP021512.1"/>
</dbReference>
<dbReference type="SMART" id="SM00382">
    <property type="entry name" value="AAA"/>
    <property type="match status" value="1"/>
</dbReference>
<proteinExistence type="predicted"/>
<dbReference type="Gene3D" id="3.40.50.300">
    <property type="entry name" value="P-loop containing nucleotide triphosphate hydrolases"/>
    <property type="match status" value="1"/>
</dbReference>
<dbReference type="OrthoDB" id="4772339at2"/>
<dbReference type="Pfam" id="PF00004">
    <property type="entry name" value="AAA"/>
    <property type="match status" value="1"/>
</dbReference>
<dbReference type="SUPFAM" id="SSF52540">
    <property type="entry name" value="P-loop containing nucleoside triphosphate hydrolases"/>
    <property type="match status" value="1"/>
</dbReference>
<evidence type="ECO:0000256" key="2">
    <source>
        <dbReference type="ARBA" id="ARBA00022840"/>
    </source>
</evidence>
<evidence type="ECO:0000256" key="1">
    <source>
        <dbReference type="ARBA" id="ARBA00022741"/>
    </source>
</evidence>
<name>A0A1Y0Y2K8_ACEPA</name>
<dbReference type="AlphaFoldDB" id="A0A1Y0Y2K8"/>
<dbReference type="InterPro" id="IPR003959">
    <property type="entry name" value="ATPase_AAA_core"/>
</dbReference>
<dbReference type="EMBL" id="CP021512">
    <property type="protein sequence ID" value="ARW49439.1"/>
    <property type="molecule type" value="Genomic_DNA"/>
</dbReference>
<evidence type="ECO:0000313" key="4">
    <source>
        <dbReference type="EMBL" id="ARW49439.1"/>
    </source>
</evidence>
<dbReference type="GO" id="GO:0005524">
    <property type="term" value="F:ATP binding"/>
    <property type="evidence" value="ECO:0007669"/>
    <property type="project" value="UniProtKB-KW"/>
</dbReference>
<accession>A0A1Y0Y2K8</accession>
<dbReference type="InterPro" id="IPR003593">
    <property type="entry name" value="AAA+_ATPase"/>
</dbReference>